<evidence type="ECO:0000313" key="2">
    <source>
        <dbReference type="WBParaSite" id="jg12408"/>
    </source>
</evidence>
<keyword evidence="1" id="KW-1185">Reference proteome</keyword>
<organism evidence="1 2">
    <name type="scientific">Ditylenchus dipsaci</name>
    <dbReference type="NCBI Taxonomy" id="166011"/>
    <lineage>
        <taxon>Eukaryota</taxon>
        <taxon>Metazoa</taxon>
        <taxon>Ecdysozoa</taxon>
        <taxon>Nematoda</taxon>
        <taxon>Chromadorea</taxon>
        <taxon>Rhabditida</taxon>
        <taxon>Tylenchina</taxon>
        <taxon>Tylenchomorpha</taxon>
        <taxon>Sphaerularioidea</taxon>
        <taxon>Anguinidae</taxon>
        <taxon>Anguininae</taxon>
        <taxon>Ditylenchus</taxon>
    </lineage>
</organism>
<accession>A0A915CUM7</accession>
<name>A0A915CUM7_9BILA</name>
<dbReference type="AlphaFoldDB" id="A0A915CUM7"/>
<dbReference type="Proteomes" id="UP000887574">
    <property type="component" value="Unplaced"/>
</dbReference>
<protein>
    <submittedName>
        <fullName evidence="2">Uncharacterized protein</fullName>
    </submittedName>
</protein>
<proteinExistence type="predicted"/>
<sequence>MFKKQLGSAIVLQLLGPPGFVCNVQLRNVESGPLEVSVPAHRFALLDVSVQDGQQGLRRIVKNYRHVLPLPQLESLELHNLDLKSGDTNIYQGPCSRTLNTLF</sequence>
<reference evidence="2" key="1">
    <citation type="submission" date="2022-11" db="UniProtKB">
        <authorList>
            <consortium name="WormBaseParasite"/>
        </authorList>
    </citation>
    <scope>IDENTIFICATION</scope>
</reference>
<dbReference type="WBParaSite" id="jg12408">
    <property type="protein sequence ID" value="jg12408"/>
    <property type="gene ID" value="jg12408"/>
</dbReference>
<evidence type="ECO:0000313" key="1">
    <source>
        <dbReference type="Proteomes" id="UP000887574"/>
    </source>
</evidence>